<dbReference type="InterPro" id="IPR049560">
    <property type="entry name" value="MeTrfase_RsmB-F_NOP2_cat"/>
</dbReference>
<evidence type="ECO:0000256" key="3">
    <source>
        <dbReference type="ARBA" id="ARBA00022679"/>
    </source>
</evidence>
<dbReference type="PROSITE" id="PS51686">
    <property type="entry name" value="SAM_MT_RSMB_NOP"/>
    <property type="match status" value="1"/>
</dbReference>
<name>F3ZP55_9BACE</name>
<dbReference type="SUPFAM" id="SSF53335">
    <property type="entry name" value="S-adenosyl-L-methionine-dependent methyltransferases"/>
    <property type="match status" value="1"/>
</dbReference>
<keyword evidence="4 6" id="KW-0949">S-adenosyl-L-methionine</keyword>
<dbReference type="HOGENOM" id="CLU_005316_6_0_10"/>
<dbReference type="eggNOG" id="COG0144">
    <property type="taxonomic scope" value="Bacteria"/>
</dbReference>
<dbReference type="eggNOG" id="COG3270">
    <property type="taxonomic scope" value="Bacteria"/>
</dbReference>
<feature type="binding site" evidence="6">
    <location>
        <position position="136"/>
    </location>
    <ligand>
        <name>S-adenosyl-L-methionine</name>
        <dbReference type="ChEBI" id="CHEBI:59789"/>
    </ligand>
</feature>
<evidence type="ECO:0000313" key="9">
    <source>
        <dbReference type="Proteomes" id="UP000018439"/>
    </source>
</evidence>
<evidence type="ECO:0000313" key="8">
    <source>
        <dbReference type="EMBL" id="EGJ70282.1"/>
    </source>
</evidence>
<comment type="caution">
    <text evidence="6">Lacks conserved residue(s) required for the propagation of feature annotation.</text>
</comment>
<accession>F3ZP55</accession>
<dbReference type="Proteomes" id="UP000018439">
    <property type="component" value="Chromosome"/>
</dbReference>
<dbReference type="GO" id="GO:0008173">
    <property type="term" value="F:RNA methyltransferase activity"/>
    <property type="evidence" value="ECO:0007669"/>
    <property type="project" value="InterPro"/>
</dbReference>
<gene>
    <name evidence="8" type="ORF">Bcop_0062</name>
</gene>
<reference evidence="8 9" key="1">
    <citation type="journal article" date="2011" name="Stand. Genomic Sci.">
        <title>Non-contiguous finished genome sequence of Bacteroides coprosuis type strain (PC139).</title>
        <authorList>
            <person name="Land M."/>
            <person name="Held B."/>
            <person name="Gronow S."/>
            <person name="Abt B."/>
            <person name="Lucas S."/>
            <person name="Del Rio T.G."/>
            <person name="Nolan M."/>
            <person name="Tice H."/>
            <person name="Cheng J.F."/>
            <person name="Pitluck S."/>
            <person name="Liolios K."/>
            <person name="Pagani I."/>
            <person name="Ivanova N."/>
            <person name="Mavromatis K."/>
            <person name="Mikhailova N."/>
            <person name="Pati A."/>
            <person name="Tapia R."/>
            <person name="Han C."/>
            <person name="Goodwin L."/>
            <person name="Chen A."/>
            <person name="Palaniappan K."/>
            <person name="Hauser L."/>
            <person name="Brambilla E.M."/>
            <person name="Rohde M."/>
            <person name="Goker M."/>
            <person name="Detter J.C."/>
            <person name="Woyke T."/>
            <person name="Bristow J."/>
            <person name="Eisen J.A."/>
            <person name="Markowitz V."/>
            <person name="Hugenholtz P."/>
            <person name="Kyrpides N.C."/>
            <person name="Klenk H.P."/>
            <person name="Lapidus A."/>
        </authorList>
    </citation>
    <scope>NUCLEOTIDE SEQUENCE</scope>
    <source>
        <strain evidence="8 9">DSM 18011</strain>
    </source>
</reference>
<feature type="active site" description="Nucleophile" evidence="6">
    <location>
        <position position="233"/>
    </location>
</feature>
<dbReference type="Gene3D" id="3.40.50.150">
    <property type="entry name" value="Vaccinia Virus protein VP39"/>
    <property type="match status" value="1"/>
</dbReference>
<dbReference type="PANTHER" id="PTHR22807:SF30">
    <property type="entry name" value="28S RRNA (CYTOSINE(4447)-C(5))-METHYLTRANSFERASE-RELATED"/>
    <property type="match status" value="1"/>
</dbReference>
<dbReference type="STRING" id="679937.Bcop_0062"/>
<dbReference type="GO" id="GO:0001510">
    <property type="term" value="P:RNA methylation"/>
    <property type="evidence" value="ECO:0007669"/>
    <property type="project" value="InterPro"/>
</dbReference>
<evidence type="ECO:0000259" key="7">
    <source>
        <dbReference type="PROSITE" id="PS51686"/>
    </source>
</evidence>
<dbReference type="Pfam" id="PF01189">
    <property type="entry name" value="Methyltr_RsmB-F"/>
    <property type="match status" value="1"/>
</dbReference>
<keyword evidence="9" id="KW-1185">Reference proteome</keyword>
<dbReference type="InterPro" id="IPR027391">
    <property type="entry name" value="Nol1_Nop2_Fmu_2"/>
</dbReference>
<keyword evidence="2 6" id="KW-0489">Methyltransferase</keyword>
<dbReference type="Pfam" id="PF17125">
    <property type="entry name" value="Methyltr_RsmF_N"/>
    <property type="match status" value="1"/>
</dbReference>
<dbReference type="OrthoDB" id="9810297at2"/>
<dbReference type="PANTHER" id="PTHR22807">
    <property type="entry name" value="NOP2 YEAST -RELATED NOL1/NOP2/FMU SUN DOMAIN-CONTAINING"/>
    <property type="match status" value="1"/>
</dbReference>
<sequence>MNLPPQFITQTQSLLGDVEWQKLSEALEEPQPISIRLNQNKIDKYGICLSQDIFESIPWCESGFYLSARPTFTYDPLFHSGAYYVQEASSMFIEQIVKQHLPHKNIVALDLCAAPGGKTTLLRSLLPSNSLLIANEIVRKRAQILSENLLKWGHPDVIVTNNSSEDFSEYTNMFDLIVADVPCSGEGMFRKDEGAIAEWSVENVDVCWKRQRDIISSIWHSLKPGGLLIYSTCTYNTKENEENVAWILDTYGAQSLPVQIEDSWNITRSLYSKTLNTYRFMPHKTKGEGFFVSIIQKPLEEDDVVEFRFPKEKGKNKKRITAQEAINNKIFEESINWINNSNEVYDSVVYNDTLFAFPKLYMPYLQLYQKEKMCIVHAGTPIAYIKGKACIPHHALALSNLLQINTFEKVEISYEQAIAYLRKEAITLPAMTSKGFVILTYKNMPLGFVKSLGNRSNNLYPTEWRIRSGYMPQHLLTL</sequence>
<organism evidence="8 9">
    <name type="scientific">Bacteroides coprosuis DSM 18011</name>
    <dbReference type="NCBI Taxonomy" id="679937"/>
    <lineage>
        <taxon>Bacteria</taxon>
        <taxon>Pseudomonadati</taxon>
        <taxon>Bacteroidota</taxon>
        <taxon>Bacteroidia</taxon>
        <taxon>Bacteroidales</taxon>
        <taxon>Bacteroidaceae</taxon>
        <taxon>Bacteroides</taxon>
    </lineage>
</organism>
<keyword evidence="5 6" id="KW-0694">RNA-binding</keyword>
<evidence type="ECO:0000256" key="4">
    <source>
        <dbReference type="ARBA" id="ARBA00022691"/>
    </source>
</evidence>
<dbReference type="PRINTS" id="PR02008">
    <property type="entry name" value="RCMTFAMILY"/>
</dbReference>
<evidence type="ECO:0000256" key="6">
    <source>
        <dbReference type="PROSITE-ProRule" id="PRU01023"/>
    </source>
</evidence>
<dbReference type="EMBL" id="CM001167">
    <property type="protein sequence ID" value="EGJ70282.1"/>
    <property type="molecule type" value="Genomic_DNA"/>
</dbReference>
<dbReference type="Gene3D" id="2.30.130.60">
    <property type="match status" value="1"/>
</dbReference>
<dbReference type="InterPro" id="IPR029063">
    <property type="entry name" value="SAM-dependent_MTases_sf"/>
</dbReference>
<protein>
    <submittedName>
        <fullName evidence="8">Fmu (Sun) domain protein</fullName>
    </submittedName>
</protein>
<dbReference type="InterPro" id="IPR001678">
    <property type="entry name" value="MeTrfase_RsmB-F_NOP2_dom"/>
</dbReference>
<dbReference type="AlphaFoldDB" id="F3ZP55"/>
<feature type="binding site" evidence="6">
    <location>
        <position position="180"/>
    </location>
    <ligand>
        <name>S-adenosyl-L-methionine</name>
        <dbReference type="ChEBI" id="CHEBI:59789"/>
    </ligand>
</feature>
<keyword evidence="1" id="KW-0963">Cytoplasm</keyword>
<proteinExistence type="inferred from homology"/>
<evidence type="ECO:0000256" key="2">
    <source>
        <dbReference type="ARBA" id="ARBA00022603"/>
    </source>
</evidence>
<dbReference type="CDD" id="cd02440">
    <property type="entry name" value="AdoMet_MTases"/>
    <property type="match status" value="1"/>
</dbReference>
<dbReference type="Pfam" id="PF13636">
    <property type="entry name" value="Methyltranf_PUA"/>
    <property type="match status" value="1"/>
</dbReference>
<dbReference type="GO" id="GO:0003723">
    <property type="term" value="F:RNA binding"/>
    <property type="evidence" value="ECO:0007669"/>
    <property type="project" value="UniProtKB-UniRule"/>
</dbReference>
<feature type="domain" description="SAM-dependent MTase RsmB/NOP-type" evidence="7">
    <location>
        <begin position="9"/>
        <end position="298"/>
    </location>
</feature>
<feature type="binding site" evidence="6">
    <location>
        <begin position="112"/>
        <end position="118"/>
    </location>
    <ligand>
        <name>S-adenosyl-L-methionine</name>
        <dbReference type="ChEBI" id="CHEBI:59789"/>
    </ligand>
</feature>
<dbReference type="Gene3D" id="3.30.70.1170">
    <property type="entry name" value="Sun protein, domain 3"/>
    <property type="match status" value="1"/>
</dbReference>
<evidence type="ECO:0000256" key="5">
    <source>
        <dbReference type="ARBA" id="ARBA00022884"/>
    </source>
</evidence>
<dbReference type="InterPro" id="IPR023267">
    <property type="entry name" value="RCMT"/>
</dbReference>
<keyword evidence="3 6" id="KW-0808">Transferase</keyword>
<dbReference type="InterPro" id="IPR031341">
    <property type="entry name" value="Methyltr_RsmF_N"/>
</dbReference>
<evidence type="ECO:0000256" key="1">
    <source>
        <dbReference type="ARBA" id="ARBA00022490"/>
    </source>
</evidence>
<comment type="similarity">
    <text evidence="6">Belongs to the class I-like SAM-binding methyltransferase superfamily. RsmB/NOP family.</text>
</comment>